<feature type="compositionally biased region" description="Basic and acidic residues" evidence="6">
    <location>
        <begin position="81"/>
        <end position="96"/>
    </location>
</feature>
<evidence type="ECO:0000256" key="1">
    <source>
        <dbReference type="ARBA" id="ARBA00004496"/>
    </source>
</evidence>
<accession>A0A5E4N1L3</accession>
<feature type="compositionally biased region" description="Polar residues" evidence="6">
    <location>
        <begin position="14"/>
        <end position="28"/>
    </location>
</feature>
<name>A0A5E4N1L3_9HEMI</name>
<dbReference type="PANTHER" id="PTHR45870:SF2">
    <property type="entry name" value="TUBULIN MONOGLYCYLASE TTLL3"/>
    <property type="match status" value="1"/>
</dbReference>
<dbReference type="Pfam" id="PF03133">
    <property type="entry name" value="TTL"/>
    <property type="match status" value="1"/>
</dbReference>
<comment type="subcellular location">
    <subcellularLocation>
        <location evidence="1">Cytoplasm</location>
    </subcellularLocation>
</comment>
<evidence type="ECO:0000313" key="8">
    <source>
        <dbReference type="Proteomes" id="UP000325440"/>
    </source>
</evidence>
<evidence type="ECO:0000256" key="3">
    <source>
        <dbReference type="ARBA" id="ARBA00022598"/>
    </source>
</evidence>
<feature type="region of interest" description="Disordered" evidence="6">
    <location>
        <begin position="81"/>
        <end position="103"/>
    </location>
</feature>
<evidence type="ECO:0000313" key="7">
    <source>
        <dbReference type="EMBL" id="VVC38473.1"/>
    </source>
</evidence>
<evidence type="ECO:0000256" key="6">
    <source>
        <dbReference type="SAM" id="MobiDB-lite"/>
    </source>
</evidence>
<dbReference type="GO" id="GO:0005930">
    <property type="term" value="C:axoneme"/>
    <property type="evidence" value="ECO:0007669"/>
    <property type="project" value="TreeGrafter"/>
</dbReference>
<keyword evidence="2" id="KW-0963">Cytoplasm</keyword>
<dbReference type="AlphaFoldDB" id="A0A5E4N1L3"/>
<evidence type="ECO:0000256" key="5">
    <source>
        <dbReference type="ARBA" id="ARBA00022840"/>
    </source>
</evidence>
<feature type="region of interest" description="Disordered" evidence="6">
    <location>
        <begin position="1"/>
        <end position="48"/>
    </location>
</feature>
<evidence type="ECO:0000256" key="4">
    <source>
        <dbReference type="ARBA" id="ARBA00022741"/>
    </source>
</evidence>
<dbReference type="InterPro" id="IPR051437">
    <property type="entry name" value="TTLL_monoglycylase"/>
</dbReference>
<sequence length="823" mass="96064">MKSNENEEYDRSKVFSTQSDNKSSQNQNDKMKSAVSKRVTNKTKADEIIEKPHNNISNNYVKEIKQFAATKDYTKIDRQTDSKQIMEKTGRQHSEPSKQNTYNRFPLNSRNYITELHRVLLKECEDNLLDLNLLNATLDDESLTNVTHRTLRAIKDFCFKNQKIFSVLGYFPKISEELKNRGWVEKRDPYRSPINYLQYLTSTLNWIESPPLLPANSGNEVVWERLKNMQSWSILKDRRSDLIFVTRKRLVNWSSLHELTSVSQMARHAFCTKNGLAQCLEPYKYAVTNLMFPRCHYIRNKSDYDAFLEDYIITALIGTLKIIVQAIEKNERKFSEKGNIPYDMIYFVKRCVFKFLNKRQTGCAEIDMWKFESEIEIWNEFLNHYTKLISNDNATFHREYTYQLELDVYSRCKYLLDMVKIYCPQHYIDGNTNTWIIKPTSNCSGHGILLSRDLNKIKEKTTVTDGLKNNIVQKYIEKPLLIYSCKIDLRQWFLVTNMNPVVIWMYKEGYVRFCANSFSMKNMHESIHLSNVRLQMKYRKMRSLNVPEECMWNFEDLKNYLMTIGQEHVWDDLIFPGMSESIYAVLQATTENSFYRPKSFQLFGADFVLTDSFIPYLIEINSIPGLNPSTSVIANLTPMLLGDIIKVIVDFEENSNADTGLFVKVVPEKWKPVTTIRGPTEGTPFSPPKIAANIADPTQAYYYYPHRRWVENVNDKLAAIRFRINARETPIDRYFGYNRDTLLMTAAPTGTATSVTTTSTDINVETVKNSHDTTNPTTRETILNDMHLSAKEKMSKLKTMYGPKLNDSHQIRLSKLQNDLKKR</sequence>
<dbReference type="GO" id="GO:0005524">
    <property type="term" value="F:ATP binding"/>
    <property type="evidence" value="ECO:0007669"/>
    <property type="project" value="UniProtKB-KW"/>
</dbReference>
<gene>
    <name evidence="7" type="ORF">CINCED_3A013769</name>
</gene>
<evidence type="ECO:0000256" key="2">
    <source>
        <dbReference type="ARBA" id="ARBA00022490"/>
    </source>
</evidence>
<proteinExistence type="predicted"/>
<keyword evidence="4" id="KW-0547">Nucleotide-binding</keyword>
<dbReference type="GO" id="GO:0003341">
    <property type="term" value="P:cilium movement"/>
    <property type="evidence" value="ECO:0007669"/>
    <property type="project" value="TreeGrafter"/>
</dbReference>
<dbReference type="GO" id="GO:0070736">
    <property type="term" value="F:protein-glycine ligase activity, initiating"/>
    <property type="evidence" value="ECO:0007669"/>
    <property type="project" value="TreeGrafter"/>
</dbReference>
<keyword evidence="5" id="KW-0067">ATP-binding</keyword>
<dbReference type="GO" id="GO:0015630">
    <property type="term" value="C:microtubule cytoskeleton"/>
    <property type="evidence" value="ECO:0007669"/>
    <property type="project" value="TreeGrafter"/>
</dbReference>
<protein>
    <submittedName>
        <fullName evidence="7">Tubulin-tyrosine ligase/Tubulin polyglutamylase</fullName>
    </submittedName>
</protein>
<keyword evidence="8" id="KW-1185">Reference proteome</keyword>
<dbReference type="PROSITE" id="PS51221">
    <property type="entry name" value="TTL"/>
    <property type="match status" value="1"/>
</dbReference>
<organism evidence="7 8">
    <name type="scientific">Cinara cedri</name>
    <dbReference type="NCBI Taxonomy" id="506608"/>
    <lineage>
        <taxon>Eukaryota</taxon>
        <taxon>Metazoa</taxon>
        <taxon>Ecdysozoa</taxon>
        <taxon>Arthropoda</taxon>
        <taxon>Hexapoda</taxon>
        <taxon>Insecta</taxon>
        <taxon>Pterygota</taxon>
        <taxon>Neoptera</taxon>
        <taxon>Paraneoptera</taxon>
        <taxon>Hemiptera</taxon>
        <taxon>Sternorrhyncha</taxon>
        <taxon>Aphidomorpha</taxon>
        <taxon>Aphidoidea</taxon>
        <taxon>Aphididae</taxon>
        <taxon>Lachninae</taxon>
        <taxon>Cinara</taxon>
    </lineage>
</organism>
<keyword evidence="3 7" id="KW-0436">Ligase</keyword>
<dbReference type="EMBL" id="CABPRJ010001475">
    <property type="protein sequence ID" value="VVC38473.1"/>
    <property type="molecule type" value="Genomic_DNA"/>
</dbReference>
<dbReference type="Proteomes" id="UP000325440">
    <property type="component" value="Unassembled WGS sequence"/>
</dbReference>
<dbReference type="Gene3D" id="3.30.470.20">
    <property type="entry name" value="ATP-grasp fold, B domain"/>
    <property type="match status" value="1"/>
</dbReference>
<dbReference type="GO" id="GO:0060271">
    <property type="term" value="P:cilium assembly"/>
    <property type="evidence" value="ECO:0007669"/>
    <property type="project" value="TreeGrafter"/>
</dbReference>
<dbReference type="InterPro" id="IPR004344">
    <property type="entry name" value="TTL/TTLL_fam"/>
</dbReference>
<dbReference type="SUPFAM" id="SSF56059">
    <property type="entry name" value="Glutathione synthetase ATP-binding domain-like"/>
    <property type="match status" value="1"/>
</dbReference>
<dbReference type="PANTHER" id="PTHR45870">
    <property type="entry name" value="TUBULIN MONOGLYCYLASE TTLL3"/>
    <property type="match status" value="1"/>
</dbReference>
<reference evidence="7 8" key="1">
    <citation type="submission" date="2019-08" db="EMBL/GenBank/DDBJ databases">
        <authorList>
            <person name="Alioto T."/>
            <person name="Alioto T."/>
            <person name="Gomez Garrido J."/>
        </authorList>
    </citation>
    <scope>NUCLEOTIDE SEQUENCE [LARGE SCALE GENOMIC DNA]</scope>
</reference>
<dbReference type="OrthoDB" id="202825at2759"/>